<evidence type="ECO:0000313" key="1">
    <source>
        <dbReference type="EMBL" id="KAG5630821.1"/>
    </source>
</evidence>
<sequence length="95" mass="11106">VIQLEGEEKRLHFLMDSDLRHKAHRYALFNTGDEQGEPNDDIGSSARLDEGDFRWSREDVALMLFIFHVMHNIQKIQLDLNNHESRNACDKTPKT</sequence>
<name>A0A9J6B224_SOLCO</name>
<evidence type="ECO:0000313" key="2">
    <source>
        <dbReference type="Proteomes" id="UP000824120"/>
    </source>
</evidence>
<proteinExistence type="predicted"/>
<feature type="non-terminal residue" evidence="1">
    <location>
        <position position="1"/>
    </location>
</feature>
<gene>
    <name evidence="1" type="ORF">H5410_002538</name>
</gene>
<dbReference type="EMBL" id="JACXVP010000001">
    <property type="protein sequence ID" value="KAG5630821.1"/>
    <property type="molecule type" value="Genomic_DNA"/>
</dbReference>
<reference evidence="1 2" key="1">
    <citation type="submission" date="2020-09" db="EMBL/GenBank/DDBJ databases">
        <title>De no assembly of potato wild relative species, Solanum commersonii.</title>
        <authorList>
            <person name="Cho K."/>
        </authorList>
    </citation>
    <scope>NUCLEOTIDE SEQUENCE [LARGE SCALE GENOMIC DNA]</scope>
    <source>
        <strain evidence="1">LZ3.2</strain>
        <tissue evidence="1">Leaf</tissue>
    </source>
</reference>
<dbReference type="AlphaFoldDB" id="A0A9J6B224"/>
<organism evidence="1 2">
    <name type="scientific">Solanum commersonii</name>
    <name type="common">Commerson's wild potato</name>
    <name type="synonym">Commerson's nightshade</name>
    <dbReference type="NCBI Taxonomy" id="4109"/>
    <lineage>
        <taxon>Eukaryota</taxon>
        <taxon>Viridiplantae</taxon>
        <taxon>Streptophyta</taxon>
        <taxon>Embryophyta</taxon>
        <taxon>Tracheophyta</taxon>
        <taxon>Spermatophyta</taxon>
        <taxon>Magnoliopsida</taxon>
        <taxon>eudicotyledons</taxon>
        <taxon>Gunneridae</taxon>
        <taxon>Pentapetalae</taxon>
        <taxon>asterids</taxon>
        <taxon>lamiids</taxon>
        <taxon>Solanales</taxon>
        <taxon>Solanaceae</taxon>
        <taxon>Solanoideae</taxon>
        <taxon>Solaneae</taxon>
        <taxon>Solanum</taxon>
    </lineage>
</organism>
<comment type="caution">
    <text evidence="1">The sequence shown here is derived from an EMBL/GenBank/DDBJ whole genome shotgun (WGS) entry which is preliminary data.</text>
</comment>
<dbReference type="Proteomes" id="UP000824120">
    <property type="component" value="Chromosome 1"/>
</dbReference>
<keyword evidence="2" id="KW-1185">Reference proteome</keyword>
<accession>A0A9J6B224</accession>
<protein>
    <submittedName>
        <fullName evidence="1">Uncharacterized protein</fullName>
    </submittedName>
</protein>